<dbReference type="RefSeq" id="WP_168052588.1">
    <property type="nucleotide sequence ID" value="NZ_JAATJR010000006.1"/>
</dbReference>
<feature type="compositionally biased region" description="Basic and acidic residues" evidence="1">
    <location>
        <begin position="60"/>
        <end position="70"/>
    </location>
</feature>
<feature type="compositionally biased region" description="Low complexity" evidence="1">
    <location>
        <begin position="41"/>
        <end position="51"/>
    </location>
</feature>
<name>A0ABX1F4U0_9PROT</name>
<organism evidence="2 3">
    <name type="scientific">Falsiroseomonas frigidaquae</name>
    <dbReference type="NCBI Taxonomy" id="487318"/>
    <lineage>
        <taxon>Bacteria</taxon>
        <taxon>Pseudomonadati</taxon>
        <taxon>Pseudomonadota</taxon>
        <taxon>Alphaproteobacteria</taxon>
        <taxon>Acetobacterales</taxon>
        <taxon>Roseomonadaceae</taxon>
        <taxon>Falsiroseomonas</taxon>
    </lineage>
</organism>
<sequence length="70" mass="7932">MDDQAFRRERMLASGLLREAAPAELALMARMREEAEDQRRAQAQQARSPAPSSLPPRPAYRPEKRARATV</sequence>
<evidence type="ECO:0000256" key="1">
    <source>
        <dbReference type="SAM" id="MobiDB-lite"/>
    </source>
</evidence>
<comment type="caution">
    <text evidence="2">The sequence shown here is derived from an EMBL/GenBank/DDBJ whole genome shotgun (WGS) entry which is preliminary data.</text>
</comment>
<feature type="compositionally biased region" description="Basic and acidic residues" evidence="1">
    <location>
        <begin position="30"/>
        <end position="40"/>
    </location>
</feature>
<dbReference type="Proteomes" id="UP000765160">
    <property type="component" value="Unassembled WGS sequence"/>
</dbReference>
<dbReference type="EMBL" id="JAAVTX010000006">
    <property type="protein sequence ID" value="NKE47355.1"/>
    <property type="molecule type" value="Genomic_DNA"/>
</dbReference>
<gene>
    <name evidence="2" type="ORF">HB662_21435</name>
</gene>
<proteinExistence type="predicted"/>
<accession>A0ABX1F4U0</accession>
<evidence type="ECO:0000313" key="2">
    <source>
        <dbReference type="EMBL" id="NKE47355.1"/>
    </source>
</evidence>
<keyword evidence="3" id="KW-1185">Reference proteome</keyword>
<evidence type="ECO:0000313" key="3">
    <source>
        <dbReference type="Proteomes" id="UP000765160"/>
    </source>
</evidence>
<reference evidence="2 3" key="1">
    <citation type="submission" date="2020-03" db="EMBL/GenBank/DDBJ databases">
        <title>Roseomonas selenitidurans sp. nov. isolated from soil.</title>
        <authorList>
            <person name="Liu H."/>
        </authorList>
    </citation>
    <scope>NUCLEOTIDE SEQUENCE [LARGE SCALE GENOMIC DNA]</scope>
    <source>
        <strain evidence="2 3">JCM 15073</strain>
    </source>
</reference>
<protein>
    <submittedName>
        <fullName evidence="2">Uncharacterized protein</fullName>
    </submittedName>
</protein>
<feature type="region of interest" description="Disordered" evidence="1">
    <location>
        <begin position="30"/>
        <end position="70"/>
    </location>
</feature>